<evidence type="ECO:0000313" key="2">
    <source>
        <dbReference type="EMBL" id="KAK4768585.1"/>
    </source>
</evidence>
<dbReference type="InterPro" id="IPR001406">
    <property type="entry name" value="PsdUridine_synth_TruA"/>
</dbReference>
<dbReference type="AlphaFoldDB" id="A0AAN7KL52"/>
<dbReference type="PANTHER" id="PTHR11142:SF0">
    <property type="entry name" value="TRNA PSEUDOURIDINE SYNTHASE-LIKE 1"/>
    <property type="match status" value="1"/>
</dbReference>
<name>A0AAN7KL52_9MYRT</name>
<dbReference type="GO" id="GO:0009982">
    <property type="term" value="F:pseudouridine synthase activity"/>
    <property type="evidence" value="ECO:0007669"/>
    <property type="project" value="InterPro"/>
</dbReference>
<keyword evidence="1" id="KW-0413">Isomerase</keyword>
<evidence type="ECO:0000313" key="3">
    <source>
        <dbReference type="Proteomes" id="UP001345219"/>
    </source>
</evidence>
<dbReference type="SUPFAM" id="SSF55120">
    <property type="entry name" value="Pseudouridine synthase"/>
    <property type="match status" value="1"/>
</dbReference>
<accession>A0AAN7KL52</accession>
<evidence type="ECO:0000256" key="1">
    <source>
        <dbReference type="ARBA" id="ARBA00023235"/>
    </source>
</evidence>
<dbReference type="Proteomes" id="UP001345219">
    <property type="component" value="Chromosome 3"/>
</dbReference>
<dbReference type="InterPro" id="IPR020094">
    <property type="entry name" value="TruA/RsuA/RluB/E/F_N"/>
</dbReference>
<sequence>MQFHHVRYETRLGFRSRDTRSQVQNPNLVFGFGAICTDPNIEFPRIQVQWIRPLSRLLPPSPAPLHSSQNGGRQVDAGVHALANVYHVYVERISKRKPGEVLSPHEPAVVKRAINQFLQKDGRDIMVVEVRSVPYDFHDRYKAGERTYFYRLLSGSRPLPYTFRVFFYPSAGCRTKKWLFGSTGTAVHAKKKSIRSEKSRSLWQHNGRIDGCGQEDGPEEDHALGKDFTIFIHSIHKLITNYEFCSPLAKFTPLANQGGGSQPPFWMHSRFLIARDVNCSCRVVQTRVCVDPRYGSV</sequence>
<keyword evidence="3" id="KW-1185">Reference proteome</keyword>
<protein>
    <submittedName>
        <fullName evidence="2">Uncharacterized protein</fullName>
    </submittedName>
</protein>
<gene>
    <name evidence="2" type="ORF">SAY87_003726</name>
</gene>
<dbReference type="PANTHER" id="PTHR11142">
    <property type="entry name" value="PSEUDOURIDYLATE SYNTHASE"/>
    <property type="match status" value="1"/>
</dbReference>
<proteinExistence type="predicted"/>
<reference evidence="2 3" key="1">
    <citation type="journal article" date="2023" name="Hortic Res">
        <title>Pangenome of water caltrop reveals structural variations and asymmetric subgenome divergence after allopolyploidization.</title>
        <authorList>
            <person name="Zhang X."/>
            <person name="Chen Y."/>
            <person name="Wang L."/>
            <person name="Yuan Y."/>
            <person name="Fang M."/>
            <person name="Shi L."/>
            <person name="Lu R."/>
            <person name="Comes H.P."/>
            <person name="Ma Y."/>
            <person name="Chen Y."/>
            <person name="Huang G."/>
            <person name="Zhou Y."/>
            <person name="Zheng Z."/>
            <person name="Qiu Y."/>
        </authorList>
    </citation>
    <scope>NUCLEOTIDE SEQUENCE [LARGE SCALE GENOMIC DNA]</scope>
    <source>
        <tissue evidence="2">Roots</tissue>
    </source>
</reference>
<dbReference type="EMBL" id="JAXIOK010000006">
    <property type="protein sequence ID" value="KAK4768585.1"/>
    <property type="molecule type" value="Genomic_DNA"/>
</dbReference>
<dbReference type="GO" id="GO:0003723">
    <property type="term" value="F:RNA binding"/>
    <property type="evidence" value="ECO:0007669"/>
    <property type="project" value="InterPro"/>
</dbReference>
<dbReference type="Gene3D" id="3.30.70.580">
    <property type="entry name" value="Pseudouridine synthase I, catalytic domain, N-terminal subdomain"/>
    <property type="match status" value="1"/>
</dbReference>
<organism evidence="2 3">
    <name type="scientific">Trapa incisa</name>
    <dbReference type="NCBI Taxonomy" id="236973"/>
    <lineage>
        <taxon>Eukaryota</taxon>
        <taxon>Viridiplantae</taxon>
        <taxon>Streptophyta</taxon>
        <taxon>Embryophyta</taxon>
        <taxon>Tracheophyta</taxon>
        <taxon>Spermatophyta</taxon>
        <taxon>Magnoliopsida</taxon>
        <taxon>eudicotyledons</taxon>
        <taxon>Gunneridae</taxon>
        <taxon>Pentapetalae</taxon>
        <taxon>rosids</taxon>
        <taxon>malvids</taxon>
        <taxon>Myrtales</taxon>
        <taxon>Lythraceae</taxon>
        <taxon>Trapa</taxon>
    </lineage>
</organism>
<dbReference type="InterPro" id="IPR020103">
    <property type="entry name" value="PsdUridine_synth_cat_dom_sf"/>
</dbReference>
<comment type="caution">
    <text evidence="2">The sequence shown here is derived from an EMBL/GenBank/DDBJ whole genome shotgun (WGS) entry which is preliminary data.</text>
</comment>
<dbReference type="GO" id="GO:0031119">
    <property type="term" value="P:tRNA pseudouridine synthesis"/>
    <property type="evidence" value="ECO:0007669"/>
    <property type="project" value="TreeGrafter"/>
</dbReference>